<accession>A0AAE0WPP2</accession>
<dbReference type="AlphaFoldDB" id="A0AAE0WPP2"/>
<dbReference type="Proteomes" id="UP001274830">
    <property type="component" value="Unassembled WGS sequence"/>
</dbReference>
<evidence type="ECO:0000313" key="3">
    <source>
        <dbReference type="EMBL" id="KAK3675596.1"/>
    </source>
</evidence>
<name>A0AAE0WPP2_9PEZI</name>
<feature type="compositionally biased region" description="Low complexity" evidence="2">
    <location>
        <begin position="49"/>
        <end position="61"/>
    </location>
</feature>
<feature type="repeat" description="ANK" evidence="1">
    <location>
        <begin position="195"/>
        <end position="227"/>
    </location>
</feature>
<feature type="repeat" description="ANK" evidence="1">
    <location>
        <begin position="161"/>
        <end position="193"/>
    </location>
</feature>
<gene>
    <name evidence="3" type="ORF">LTR78_004680</name>
</gene>
<evidence type="ECO:0000313" key="4">
    <source>
        <dbReference type="Proteomes" id="UP001274830"/>
    </source>
</evidence>
<dbReference type="PROSITE" id="PS50088">
    <property type="entry name" value="ANK_REPEAT"/>
    <property type="match status" value="4"/>
</dbReference>
<keyword evidence="4" id="KW-1185">Reference proteome</keyword>
<dbReference type="Pfam" id="PF12796">
    <property type="entry name" value="Ank_2"/>
    <property type="match status" value="2"/>
</dbReference>
<feature type="repeat" description="ANK" evidence="1">
    <location>
        <begin position="120"/>
        <end position="147"/>
    </location>
</feature>
<dbReference type="PANTHER" id="PTHR24127:SF1">
    <property type="entry name" value="ANKYRIN REPEAT AND EF-HAND DOMAIN-CONTAINING PROTEIN 1"/>
    <property type="match status" value="1"/>
</dbReference>
<dbReference type="EMBL" id="JAUTXT010000014">
    <property type="protein sequence ID" value="KAK3675596.1"/>
    <property type="molecule type" value="Genomic_DNA"/>
</dbReference>
<dbReference type="InterPro" id="IPR002110">
    <property type="entry name" value="Ankyrin_rpt"/>
</dbReference>
<evidence type="ECO:0000256" key="2">
    <source>
        <dbReference type="SAM" id="MobiDB-lite"/>
    </source>
</evidence>
<feature type="region of interest" description="Disordered" evidence="2">
    <location>
        <begin position="35"/>
        <end position="98"/>
    </location>
</feature>
<feature type="repeat" description="ANK" evidence="1">
    <location>
        <begin position="294"/>
        <end position="326"/>
    </location>
</feature>
<sequence>MSAWDKTPFADRAAFQFNDNIQRRGGIWAGSIEWNSAPGRSLSRDDYQPPSRTPSTKSRSPVELPAAPLFRDATSSWSPPASPTTLTPPDSPSVDSACVVPSPTLVSVPPKEKRKLGDRLYAASCAGDLEHIKLLLSLGADVNSRTIIPALYESFKPAKAGSLSPLAGATGHGQLDAVKYLLAQGAKLNPTVNESSSSPLHKAIRADDMHMTRYLLELGADVNSFNAYNTTPLMYAVKYGSSPMVSLILSYKPDFNQRSFIGACATHWAVWPNRGEIMELLLEAGADKDQTQADGSTVLHCAVQAEKAEIVEVLLRWGADPLRKNDEWETPLGAAESGSNQEILSMMKVAVKSRR</sequence>
<protein>
    <recommendedName>
        <fullName evidence="5">Ankyrin</fullName>
    </recommendedName>
</protein>
<dbReference type="PANTHER" id="PTHR24127">
    <property type="entry name" value="ANKYRIN REPEAT AND EF-HAND DOMAIN-CONTAINING PROTEIN 1"/>
    <property type="match status" value="1"/>
</dbReference>
<organism evidence="3 4">
    <name type="scientific">Recurvomyces mirabilis</name>
    <dbReference type="NCBI Taxonomy" id="574656"/>
    <lineage>
        <taxon>Eukaryota</taxon>
        <taxon>Fungi</taxon>
        <taxon>Dikarya</taxon>
        <taxon>Ascomycota</taxon>
        <taxon>Pezizomycotina</taxon>
        <taxon>Dothideomycetes</taxon>
        <taxon>Dothideomycetidae</taxon>
        <taxon>Mycosphaerellales</taxon>
        <taxon>Teratosphaeriaceae</taxon>
        <taxon>Recurvomyces</taxon>
    </lineage>
</organism>
<dbReference type="SUPFAM" id="SSF48403">
    <property type="entry name" value="Ankyrin repeat"/>
    <property type="match status" value="1"/>
</dbReference>
<dbReference type="Pfam" id="PF00023">
    <property type="entry name" value="Ank"/>
    <property type="match status" value="1"/>
</dbReference>
<dbReference type="Gene3D" id="1.25.40.20">
    <property type="entry name" value="Ankyrin repeat-containing domain"/>
    <property type="match status" value="1"/>
</dbReference>
<reference evidence="3" key="1">
    <citation type="submission" date="2023-07" db="EMBL/GenBank/DDBJ databases">
        <title>Black Yeasts Isolated from many extreme environments.</title>
        <authorList>
            <person name="Coleine C."/>
            <person name="Stajich J.E."/>
            <person name="Selbmann L."/>
        </authorList>
    </citation>
    <scope>NUCLEOTIDE SEQUENCE</scope>
    <source>
        <strain evidence="3">CCFEE 5485</strain>
    </source>
</reference>
<evidence type="ECO:0000256" key="1">
    <source>
        <dbReference type="PROSITE-ProRule" id="PRU00023"/>
    </source>
</evidence>
<evidence type="ECO:0008006" key="5">
    <source>
        <dbReference type="Google" id="ProtNLM"/>
    </source>
</evidence>
<dbReference type="InterPro" id="IPR036770">
    <property type="entry name" value="Ankyrin_rpt-contain_sf"/>
</dbReference>
<dbReference type="SMART" id="SM00248">
    <property type="entry name" value="ANK"/>
    <property type="match status" value="6"/>
</dbReference>
<feature type="compositionally biased region" description="Low complexity" evidence="2">
    <location>
        <begin position="74"/>
        <end position="88"/>
    </location>
</feature>
<comment type="caution">
    <text evidence="3">The sequence shown here is derived from an EMBL/GenBank/DDBJ whole genome shotgun (WGS) entry which is preliminary data.</text>
</comment>
<dbReference type="InterPro" id="IPR052801">
    <property type="entry name" value="Ankyrin-EF-hand"/>
</dbReference>
<dbReference type="PROSITE" id="PS50297">
    <property type="entry name" value="ANK_REP_REGION"/>
    <property type="match status" value="2"/>
</dbReference>
<keyword evidence="1" id="KW-0040">ANK repeat</keyword>
<proteinExistence type="predicted"/>